<dbReference type="InParanoid" id="A0A409VJ98"/>
<dbReference type="Gene3D" id="1.25.40.10">
    <property type="entry name" value="Tetratricopeptide repeat domain"/>
    <property type="match status" value="2"/>
</dbReference>
<dbReference type="SMART" id="SM00028">
    <property type="entry name" value="TPR"/>
    <property type="match status" value="7"/>
</dbReference>
<dbReference type="InterPro" id="IPR049052">
    <property type="entry name" value="nSTAND1"/>
</dbReference>
<keyword evidence="1" id="KW-0175">Coiled coil</keyword>
<reference evidence="3 4" key="1">
    <citation type="journal article" date="2018" name="Evol. Lett.">
        <title>Horizontal gene cluster transfer increased hallucinogenic mushroom diversity.</title>
        <authorList>
            <person name="Reynolds H.T."/>
            <person name="Vijayakumar V."/>
            <person name="Gluck-Thaler E."/>
            <person name="Korotkin H.B."/>
            <person name="Matheny P.B."/>
            <person name="Slot J.C."/>
        </authorList>
    </citation>
    <scope>NUCLEOTIDE SEQUENCE [LARGE SCALE GENOMIC DNA]</scope>
    <source>
        <strain evidence="3 4">SRW20</strain>
    </source>
</reference>
<dbReference type="SUPFAM" id="SSF48452">
    <property type="entry name" value="TPR-like"/>
    <property type="match status" value="2"/>
</dbReference>
<sequence length="1906" mass="211914">MSAPWRRRFSQQLFKGDPQFDMTKSQKKSLGRPESRSVIPPTKYIAASGKEILGLLNSATSLIPVPMVQDAISVAIKIIELCEGASAVENRVKELQDRVGHLMVIVLAHITNKDEKDHTGSIVEAAKGIENDIKLLLSTLRSINDDLLQIKAQNRWLKTFYKDLNMRTLDGCMDRLTIALERFKVRRMRSSVSIRSTSLTTPTQQLASDLHDSDLLQVLHTRLKTMSSQVDVMSKEIKHVVRAVDTIQQNLEDSPQTFDQVLSRVKRSATLLSSEVVRQQMPLKPEVFHGRDGLVEDIADALTKKETSRVCILGPGGMGKTSVALAVVESVQVQEHFSRENCVWVPCIGATSPAIFLETLGIQLHIAGDKQITLDKIILNLKSSDEPRLLLIDNFETLWNVPGAMHKEVEDILRQLASLANITILLIMRGRFPPCENSIKWQLRTIEPADEEACLRIFHDINPGSINDPDVPRLLYTLGYMPFAVTLMASLDKEGQSTALELLDAWSESGPDIISGIDPETSMNRSISLSVDSPLVRQDSNAILLLSILSLLPEGTTKANLRWWAPMLKASMIPSAIATLLKASLLLENKRQGSSSPVLFVLPVVQSFMQQNDRISGDIRRQIVSSCCRYVLDHACRFDEPGFQTKAQALSAEDANIQSILFKSFHAHQPDDRSTLEALISFCWYRCDMKPSPDLAQYAWTVSKASGIKNYIALSEWCLGRTHHLLHSLDLAFEHLKSAYECFCTPGDLQWQSAGAKCGIDYVNVALSFQSSAVHLAHEVQQKCATLSDDLIQGRGLSCLGSVLHDSTQFQEALHYLYLAKEKLDNTDSALDISEVYQVIGWVYRDDDRIDDALTAMERAWTYAELSTVPYIQADIALDLALLLLRAARDADAMDFLEKALLNYTRVGNQFHLAWTLDCMGFVYLCQEDYQSAHSAFSAAMKKFSISDTPRYLERCNENISRLERKLKDPDAATMSTGCFSWCRTFTQQLSKKDHQHELADSQEEASAVEQKVKELQDRVGHLMILVLTHITDRTEEDYTGAVVRAAKGMEHDIEHLLSTLGTINEDLVNIKAQNRWLTTFYKDLNMSTLDDCMNRLSIALEKFKARLHLSSANPFVLDIRLKNMGSQVDGISKDMKHVVHAVDTIQQNFEDTQQTFDQVLSRVKQSATLLSSEVVRHPMPLKPEVFYGRDGLVEEIAEALVKEETSRVCLLGPGGMGKTSVALAVVESLRIQGHFSRQKCVWVPCIGATSAAALLEILYTQLQVPGDKHVTLDKIIFELSNSNGPPLLLVDNFETLWSAPGSARKAVEDVLRHLAGLTHVAILLTMRGKFPPCENSIKWQSKSIEPADEDACLRIFNDINPSSVDDPNISRLLHALGYMPFAVTLMASLGKEGQSTAAELLDAWSESGPDIISGTDPETSMNRSISLSVDSPLVRLDSNAVLLLSILAMLPEGTTKVNLPWWAPTLKTSMIPSAIATLSKASLLLENKRQGTGSPVLFVVPVVQSFMQQHDRISDIIRKQVITSCCRYVLDHACRFDEPGFHTNSRALAAEDANIQSILFESSYACSVQQDDWQTLEALISFCWYRCDMKPSPDLARYAWTAANASGIKKYIAMSEWCLGRTYHLADSLDLAFEHLKSAYECFCTPGDVQWQRLGAKCGIDYVDAALFFEGTVDSVSLAREVEEKCTTVTDDLIHGRSLSCLGFALQESGQTSEALHYLHLAKEKLAKTDSALDISEAYQAIGRVHVKEDKIEDAVAAMEEAWKYAAASTVPYIQADVSLDFAETLFKVDRDADAMTLLEKTLLNCTRVGNQFQVALTLDCMGYGYLRGGDYQNAHRAYSAAVEKYELSDATTWSLARCKNNVSSVELKLKDPSAVIGFNPPVVVDLGSDDVSLFYPSGVPTSVR</sequence>
<evidence type="ECO:0000313" key="3">
    <source>
        <dbReference type="EMBL" id="PPQ66328.1"/>
    </source>
</evidence>
<dbReference type="InterPro" id="IPR003593">
    <property type="entry name" value="AAA+_ATPase"/>
</dbReference>
<feature type="domain" description="AAA+ ATPase" evidence="2">
    <location>
        <begin position="306"/>
        <end position="463"/>
    </location>
</feature>
<gene>
    <name evidence="3" type="ORF">CVT26_011159</name>
</gene>
<dbReference type="SUPFAM" id="SSF52540">
    <property type="entry name" value="P-loop containing nucleoside triphosphate hydrolases"/>
    <property type="match status" value="2"/>
</dbReference>
<comment type="caution">
    <text evidence="3">The sequence shown here is derived from an EMBL/GenBank/DDBJ whole genome shotgun (WGS) entry which is preliminary data.</text>
</comment>
<dbReference type="InterPro" id="IPR059179">
    <property type="entry name" value="MLKL-like_MCAfunc"/>
</dbReference>
<dbReference type="Proteomes" id="UP000284706">
    <property type="component" value="Unassembled WGS sequence"/>
</dbReference>
<proteinExistence type="predicted"/>
<evidence type="ECO:0000256" key="1">
    <source>
        <dbReference type="SAM" id="Coils"/>
    </source>
</evidence>
<accession>A0A409VJ98</accession>
<dbReference type="SMART" id="SM00382">
    <property type="entry name" value="AAA"/>
    <property type="match status" value="2"/>
</dbReference>
<feature type="domain" description="AAA+ ATPase" evidence="2">
    <location>
        <begin position="1205"/>
        <end position="1362"/>
    </location>
</feature>
<dbReference type="InterPro" id="IPR036537">
    <property type="entry name" value="Adaptor_Cbl_N_dom_sf"/>
</dbReference>
<dbReference type="Gene3D" id="1.20.930.20">
    <property type="entry name" value="Adaptor protein Cbl, N-terminal domain"/>
    <property type="match status" value="1"/>
</dbReference>
<keyword evidence="4" id="KW-1185">Reference proteome</keyword>
<dbReference type="EMBL" id="NHYE01005633">
    <property type="protein sequence ID" value="PPQ66328.1"/>
    <property type="molecule type" value="Genomic_DNA"/>
</dbReference>
<dbReference type="OrthoDB" id="1534087at2759"/>
<dbReference type="Pfam" id="PF20703">
    <property type="entry name" value="nSTAND1"/>
    <property type="match status" value="2"/>
</dbReference>
<organism evidence="3 4">
    <name type="scientific">Gymnopilus dilepis</name>
    <dbReference type="NCBI Taxonomy" id="231916"/>
    <lineage>
        <taxon>Eukaryota</taxon>
        <taxon>Fungi</taxon>
        <taxon>Dikarya</taxon>
        <taxon>Basidiomycota</taxon>
        <taxon>Agaricomycotina</taxon>
        <taxon>Agaricomycetes</taxon>
        <taxon>Agaricomycetidae</taxon>
        <taxon>Agaricales</taxon>
        <taxon>Agaricineae</taxon>
        <taxon>Hymenogastraceae</taxon>
        <taxon>Gymnopilus</taxon>
    </lineage>
</organism>
<evidence type="ECO:0000313" key="4">
    <source>
        <dbReference type="Proteomes" id="UP000284706"/>
    </source>
</evidence>
<dbReference type="InterPro" id="IPR027417">
    <property type="entry name" value="P-loop_NTPase"/>
</dbReference>
<evidence type="ECO:0000259" key="2">
    <source>
        <dbReference type="SMART" id="SM00382"/>
    </source>
</evidence>
<dbReference type="CDD" id="cd21037">
    <property type="entry name" value="MLKL_NTD"/>
    <property type="match status" value="2"/>
</dbReference>
<dbReference type="InterPro" id="IPR019734">
    <property type="entry name" value="TPR_rpt"/>
</dbReference>
<dbReference type="InterPro" id="IPR011990">
    <property type="entry name" value="TPR-like_helical_dom_sf"/>
</dbReference>
<name>A0A409VJ98_9AGAR</name>
<feature type="coiled-coil region" evidence="1">
    <location>
        <begin position="992"/>
        <end position="1019"/>
    </location>
</feature>
<dbReference type="PANTHER" id="PTHR47691">
    <property type="entry name" value="REGULATOR-RELATED"/>
    <property type="match status" value="1"/>
</dbReference>
<protein>
    <recommendedName>
        <fullName evidence="2">AAA+ ATPase domain-containing protein</fullName>
    </recommendedName>
</protein>
<dbReference type="PANTHER" id="PTHR47691:SF3">
    <property type="entry name" value="HTH-TYPE TRANSCRIPTIONAL REGULATOR RV0890C-RELATED"/>
    <property type="match status" value="1"/>
</dbReference>
<dbReference type="GO" id="GO:0007166">
    <property type="term" value="P:cell surface receptor signaling pathway"/>
    <property type="evidence" value="ECO:0007669"/>
    <property type="project" value="InterPro"/>
</dbReference>
<dbReference type="Gene3D" id="3.40.50.300">
    <property type="entry name" value="P-loop containing nucleotide triphosphate hydrolases"/>
    <property type="match status" value="2"/>
</dbReference>